<name>A0A2N5DNT5_9CAUL</name>
<sequence>MAPLINFVFFILGSLLELLKWAVIISAIISWLVAFDVINLRNQAVYSISRFLDAVTRPLLAPLRRVIPPLGGVDITPIVLILIIVGVQSFLLDPLHRTMLNILG</sequence>
<feature type="transmembrane region" description="Helical" evidence="1">
    <location>
        <begin position="7"/>
        <end position="33"/>
    </location>
</feature>
<keyword evidence="1" id="KW-0812">Transmembrane</keyword>
<keyword evidence="1" id="KW-1133">Transmembrane helix</keyword>
<dbReference type="GO" id="GO:0016020">
    <property type="term" value="C:membrane"/>
    <property type="evidence" value="ECO:0007669"/>
    <property type="project" value="InterPro"/>
</dbReference>
<accession>A0A2N5DNT5</accession>
<keyword evidence="1" id="KW-0472">Membrane</keyword>
<dbReference type="OrthoDB" id="9814445at2"/>
<dbReference type="Proteomes" id="UP000234479">
    <property type="component" value="Unassembled WGS sequence"/>
</dbReference>
<protein>
    <recommendedName>
        <fullName evidence="4">YggT family protein</fullName>
    </recommendedName>
</protein>
<dbReference type="AlphaFoldDB" id="A0A2N5DNT5"/>
<proteinExistence type="predicted"/>
<evidence type="ECO:0008006" key="4">
    <source>
        <dbReference type="Google" id="ProtNLM"/>
    </source>
</evidence>
<keyword evidence="3" id="KW-1185">Reference proteome</keyword>
<dbReference type="RefSeq" id="WP_101716912.1">
    <property type="nucleotide sequence ID" value="NZ_PJRS01000011.1"/>
</dbReference>
<evidence type="ECO:0000313" key="3">
    <source>
        <dbReference type="Proteomes" id="UP000234479"/>
    </source>
</evidence>
<gene>
    <name evidence="2" type="ORF">SGCZBJ_04920</name>
</gene>
<dbReference type="InterPro" id="IPR003425">
    <property type="entry name" value="CCB3/YggT"/>
</dbReference>
<evidence type="ECO:0000313" key="2">
    <source>
        <dbReference type="EMBL" id="PLR27706.1"/>
    </source>
</evidence>
<reference evidence="2 3" key="1">
    <citation type="submission" date="2017-12" db="EMBL/GenBank/DDBJ databases">
        <title>The genome sequence of Caulobacter sp. 410.</title>
        <authorList>
            <person name="Gao J."/>
            <person name="Mao X."/>
            <person name="Sun J."/>
        </authorList>
    </citation>
    <scope>NUCLEOTIDE SEQUENCE [LARGE SCALE GENOMIC DNA]</scope>
    <source>
        <strain evidence="2 3">410</strain>
    </source>
</reference>
<evidence type="ECO:0000256" key="1">
    <source>
        <dbReference type="SAM" id="Phobius"/>
    </source>
</evidence>
<feature type="transmembrane region" description="Helical" evidence="1">
    <location>
        <begin position="75"/>
        <end position="92"/>
    </location>
</feature>
<comment type="caution">
    <text evidence="2">The sequence shown here is derived from an EMBL/GenBank/DDBJ whole genome shotgun (WGS) entry which is preliminary data.</text>
</comment>
<organism evidence="2 3">
    <name type="scientific">Caulobacter zeae</name>
    <dbReference type="NCBI Taxonomy" id="2055137"/>
    <lineage>
        <taxon>Bacteria</taxon>
        <taxon>Pseudomonadati</taxon>
        <taxon>Pseudomonadota</taxon>
        <taxon>Alphaproteobacteria</taxon>
        <taxon>Caulobacterales</taxon>
        <taxon>Caulobacteraceae</taxon>
        <taxon>Caulobacter</taxon>
    </lineage>
</organism>
<dbReference type="Pfam" id="PF02325">
    <property type="entry name" value="CCB3_YggT"/>
    <property type="match status" value="1"/>
</dbReference>
<dbReference type="EMBL" id="PJRS01000011">
    <property type="protein sequence ID" value="PLR27706.1"/>
    <property type="molecule type" value="Genomic_DNA"/>
</dbReference>